<feature type="domain" description="N-acetyltransferase" evidence="2">
    <location>
        <begin position="3"/>
        <end position="148"/>
    </location>
</feature>
<gene>
    <name evidence="3" type="ORF">GWK09_05430</name>
</gene>
<dbReference type="RefSeq" id="WP_163691972.1">
    <property type="nucleotide sequence ID" value="NZ_FXTW01000001.1"/>
</dbReference>
<organism evidence="3 4">
    <name type="scientific">Muriicola jejuensis</name>
    <dbReference type="NCBI Taxonomy" id="504488"/>
    <lineage>
        <taxon>Bacteria</taxon>
        <taxon>Pseudomonadati</taxon>
        <taxon>Bacteroidota</taxon>
        <taxon>Flavobacteriia</taxon>
        <taxon>Flavobacteriales</taxon>
        <taxon>Flavobacteriaceae</taxon>
        <taxon>Muriicola</taxon>
    </lineage>
</organism>
<keyword evidence="3" id="KW-0808">Transferase</keyword>
<proteinExistence type="predicted"/>
<dbReference type="GO" id="GO:0016747">
    <property type="term" value="F:acyltransferase activity, transferring groups other than amino-acyl groups"/>
    <property type="evidence" value="ECO:0007669"/>
    <property type="project" value="InterPro"/>
</dbReference>
<evidence type="ECO:0000259" key="2">
    <source>
        <dbReference type="PROSITE" id="PS51186"/>
    </source>
</evidence>
<dbReference type="Proteomes" id="UP000468443">
    <property type="component" value="Unassembled WGS sequence"/>
</dbReference>
<comment type="caution">
    <text evidence="3">The sequence shown here is derived from an EMBL/GenBank/DDBJ whole genome shotgun (WGS) entry which is preliminary data.</text>
</comment>
<name>A0A6P0UIC8_9FLAO</name>
<dbReference type="Pfam" id="PF13673">
    <property type="entry name" value="Acetyltransf_10"/>
    <property type="match status" value="1"/>
</dbReference>
<accession>A0A6P0UIC8</accession>
<sequence>MKIKIKSFEELTKEELYRILQLRAEVFVVEQACAYLDLDGLDQKALHVIGYGSNDICAYTRIFRAGDYFEEASIGRVVVSPQERGKAYGKEIMQASLSYISNTLNSRYTVISAQLYLRKFYEEMGFKTEGEEYLEDDIPHIRMRRTDPAHTPADTSQEDTA</sequence>
<dbReference type="PROSITE" id="PS51186">
    <property type="entry name" value="GNAT"/>
    <property type="match status" value="1"/>
</dbReference>
<evidence type="ECO:0000256" key="1">
    <source>
        <dbReference type="SAM" id="MobiDB-lite"/>
    </source>
</evidence>
<dbReference type="Gene3D" id="3.40.630.30">
    <property type="match status" value="1"/>
</dbReference>
<protein>
    <submittedName>
        <fullName evidence="3">GNAT family N-acetyltransferase</fullName>
    </submittedName>
</protein>
<dbReference type="InterPro" id="IPR000182">
    <property type="entry name" value="GNAT_dom"/>
</dbReference>
<dbReference type="InterPro" id="IPR016181">
    <property type="entry name" value="Acyl_CoA_acyltransferase"/>
</dbReference>
<feature type="region of interest" description="Disordered" evidence="1">
    <location>
        <begin position="142"/>
        <end position="161"/>
    </location>
</feature>
<keyword evidence="4" id="KW-1185">Reference proteome</keyword>
<dbReference type="AlphaFoldDB" id="A0A6P0UIC8"/>
<evidence type="ECO:0000313" key="3">
    <source>
        <dbReference type="EMBL" id="NER09946.1"/>
    </source>
</evidence>
<dbReference type="SUPFAM" id="SSF55729">
    <property type="entry name" value="Acyl-CoA N-acyltransferases (Nat)"/>
    <property type="match status" value="1"/>
</dbReference>
<reference evidence="3 4" key="1">
    <citation type="submission" date="2020-01" db="EMBL/GenBank/DDBJ databases">
        <title>Muriicola jejuensis KCTC 22299.</title>
        <authorList>
            <person name="Wang G."/>
        </authorList>
    </citation>
    <scope>NUCLEOTIDE SEQUENCE [LARGE SCALE GENOMIC DNA]</scope>
    <source>
        <strain evidence="3 4">KCTC 22299</strain>
    </source>
</reference>
<dbReference type="CDD" id="cd04301">
    <property type="entry name" value="NAT_SF"/>
    <property type="match status" value="1"/>
</dbReference>
<dbReference type="EMBL" id="JAABOP010000001">
    <property type="protein sequence ID" value="NER09946.1"/>
    <property type="molecule type" value="Genomic_DNA"/>
</dbReference>
<evidence type="ECO:0000313" key="4">
    <source>
        <dbReference type="Proteomes" id="UP000468443"/>
    </source>
</evidence>